<evidence type="ECO:0000256" key="2">
    <source>
        <dbReference type="ARBA" id="ARBA00023125"/>
    </source>
</evidence>
<dbReference type="PANTHER" id="PTHR33204:SF29">
    <property type="entry name" value="TRANSCRIPTIONAL REGULATOR"/>
    <property type="match status" value="1"/>
</dbReference>
<dbReference type="InterPro" id="IPR011991">
    <property type="entry name" value="ArsR-like_HTH"/>
</dbReference>
<accession>A0A316TCK8</accession>
<comment type="caution">
    <text evidence="5">The sequence shown here is derived from an EMBL/GenBank/DDBJ whole genome shotgun (WGS) entry which is preliminary data.</text>
</comment>
<proteinExistence type="predicted"/>
<keyword evidence="2" id="KW-0238">DNA-binding</keyword>
<dbReference type="RefSeq" id="WP_109696703.1">
    <property type="nucleotide sequence ID" value="NZ_QGDD01000010.1"/>
</dbReference>
<evidence type="ECO:0000256" key="3">
    <source>
        <dbReference type="ARBA" id="ARBA00023163"/>
    </source>
</evidence>
<dbReference type="GO" id="GO:0003677">
    <property type="term" value="F:DNA binding"/>
    <property type="evidence" value="ECO:0007669"/>
    <property type="project" value="UniProtKB-KW"/>
</dbReference>
<keyword evidence="1" id="KW-0805">Transcription regulation</keyword>
<dbReference type="Gene3D" id="1.10.10.10">
    <property type="entry name" value="Winged helix-like DNA-binding domain superfamily/Winged helix DNA-binding domain"/>
    <property type="match status" value="1"/>
</dbReference>
<keyword evidence="3" id="KW-0804">Transcription</keyword>
<name>A0A316TCK8_9ACTN</name>
<dbReference type="InterPro" id="IPR036388">
    <property type="entry name" value="WH-like_DNA-bd_sf"/>
</dbReference>
<dbReference type="EMBL" id="QGDD01000010">
    <property type="protein sequence ID" value="PWN01241.1"/>
    <property type="molecule type" value="Genomic_DNA"/>
</dbReference>
<keyword evidence="6" id="KW-1185">Reference proteome</keyword>
<protein>
    <submittedName>
        <fullName evidence="5">Transcriptional regulator</fullName>
    </submittedName>
</protein>
<dbReference type="SUPFAM" id="SSF46785">
    <property type="entry name" value="Winged helix' DNA-binding domain"/>
    <property type="match status" value="1"/>
</dbReference>
<reference evidence="5 6" key="1">
    <citation type="submission" date="2018-05" db="EMBL/GenBank/DDBJ databases">
        <title>Nocardioides silvaticus genome.</title>
        <authorList>
            <person name="Li C."/>
            <person name="Wang G."/>
        </authorList>
    </citation>
    <scope>NUCLEOTIDE SEQUENCE [LARGE SCALE GENOMIC DNA]</scope>
    <source>
        <strain evidence="5 6">CCTCC AB 2018079</strain>
    </source>
</reference>
<gene>
    <name evidence="5" type="ORF">DJ010_18925</name>
</gene>
<feature type="domain" description="HTH hxlR-type" evidence="4">
    <location>
        <begin position="9"/>
        <end position="107"/>
    </location>
</feature>
<organism evidence="5 6">
    <name type="scientific">Nocardioides silvaticus</name>
    <dbReference type="NCBI Taxonomy" id="2201891"/>
    <lineage>
        <taxon>Bacteria</taxon>
        <taxon>Bacillati</taxon>
        <taxon>Actinomycetota</taxon>
        <taxon>Actinomycetes</taxon>
        <taxon>Propionibacteriales</taxon>
        <taxon>Nocardioidaceae</taxon>
        <taxon>Nocardioides</taxon>
    </lineage>
</organism>
<dbReference type="Pfam" id="PF01638">
    <property type="entry name" value="HxlR"/>
    <property type="match status" value="1"/>
</dbReference>
<evidence type="ECO:0000313" key="6">
    <source>
        <dbReference type="Proteomes" id="UP000245507"/>
    </source>
</evidence>
<dbReference type="Proteomes" id="UP000245507">
    <property type="component" value="Unassembled WGS sequence"/>
</dbReference>
<evidence type="ECO:0000259" key="4">
    <source>
        <dbReference type="PROSITE" id="PS51118"/>
    </source>
</evidence>
<dbReference type="InterPro" id="IPR002577">
    <property type="entry name" value="HTH_HxlR"/>
</dbReference>
<dbReference type="CDD" id="cd00090">
    <property type="entry name" value="HTH_ARSR"/>
    <property type="match status" value="1"/>
</dbReference>
<evidence type="ECO:0000313" key="5">
    <source>
        <dbReference type="EMBL" id="PWN01241.1"/>
    </source>
</evidence>
<dbReference type="PANTHER" id="PTHR33204">
    <property type="entry name" value="TRANSCRIPTIONAL REGULATOR, MARR FAMILY"/>
    <property type="match status" value="1"/>
</dbReference>
<dbReference type="AlphaFoldDB" id="A0A316TCK8"/>
<dbReference type="PROSITE" id="PS51118">
    <property type="entry name" value="HTH_HXLR"/>
    <property type="match status" value="1"/>
</dbReference>
<evidence type="ECO:0000256" key="1">
    <source>
        <dbReference type="ARBA" id="ARBA00023015"/>
    </source>
</evidence>
<sequence length="117" mass="13036">MGWDPDDSCGVNVAFAVFGSKWKPTLMWLLSEGPRRFAELRRGAGPISEKVLTEQLRELQRDGIVVRRERPGFPLHVEYALTDRGAALDRALGPVAQWGDENLEHLRAARSDRPAAG</sequence>
<dbReference type="OrthoDB" id="370168at2"/>
<dbReference type="InterPro" id="IPR036390">
    <property type="entry name" value="WH_DNA-bd_sf"/>
</dbReference>